<dbReference type="PROSITE" id="PS50181">
    <property type="entry name" value="FBOX"/>
    <property type="match status" value="1"/>
</dbReference>
<dbReference type="InterPro" id="IPR001810">
    <property type="entry name" value="F-box_dom"/>
</dbReference>
<evidence type="ECO:0000256" key="1">
    <source>
        <dbReference type="ARBA" id="ARBA00004430"/>
    </source>
</evidence>
<gene>
    <name evidence="3" type="primary">g12551</name>
    <name evidence="3" type="ORF">VP750_LOCUS11167</name>
</gene>
<organism evidence="3 4">
    <name type="scientific">Coccomyxa viridis</name>
    <dbReference type="NCBI Taxonomy" id="1274662"/>
    <lineage>
        <taxon>Eukaryota</taxon>
        <taxon>Viridiplantae</taxon>
        <taxon>Chlorophyta</taxon>
        <taxon>core chlorophytes</taxon>
        <taxon>Trebouxiophyceae</taxon>
        <taxon>Trebouxiophyceae incertae sedis</taxon>
        <taxon>Coccomyxaceae</taxon>
        <taxon>Coccomyxa</taxon>
    </lineage>
</organism>
<comment type="subcellular location">
    <subcellularLocation>
        <location evidence="1">Cytoplasm</location>
        <location evidence="1">Cytoskeleton</location>
        <location evidence="1">Cilium axoneme</location>
    </subcellularLocation>
</comment>
<feature type="domain" description="F-box" evidence="2">
    <location>
        <begin position="14"/>
        <end position="64"/>
    </location>
</feature>
<dbReference type="EMBL" id="CAXHTA020000020">
    <property type="protein sequence ID" value="CAL5229261.1"/>
    <property type="molecule type" value="Genomic_DNA"/>
</dbReference>
<dbReference type="Proteomes" id="UP001497392">
    <property type="component" value="Unassembled WGS sequence"/>
</dbReference>
<protein>
    <submittedName>
        <fullName evidence="3">G12551 protein</fullName>
    </submittedName>
</protein>
<evidence type="ECO:0000313" key="4">
    <source>
        <dbReference type="Proteomes" id="UP001497392"/>
    </source>
</evidence>
<dbReference type="Gene3D" id="3.80.10.10">
    <property type="entry name" value="Ribonuclease Inhibitor"/>
    <property type="match status" value="1"/>
</dbReference>
<comment type="caution">
    <text evidence="3">The sequence shown here is derived from an EMBL/GenBank/DDBJ whole genome shotgun (WGS) entry which is preliminary data.</text>
</comment>
<dbReference type="InterPro" id="IPR032675">
    <property type="entry name" value="LRR_dom_sf"/>
</dbReference>
<proteinExistence type="predicted"/>
<dbReference type="SUPFAM" id="SSF52047">
    <property type="entry name" value="RNI-like"/>
    <property type="match status" value="1"/>
</dbReference>
<reference evidence="3 4" key="1">
    <citation type="submission" date="2024-06" db="EMBL/GenBank/DDBJ databases">
        <authorList>
            <person name="Kraege A."/>
            <person name="Thomma B."/>
        </authorList>
    </citation>
    <scope>NUCLEOTIDE SEQUENCE [LARGE SCALE GENOMIC DNA]</scope>
</reference>
<accession>A0ABP1GAM3</accession>
<dbReference type="SUPFAM" id="SSF81383">
    <property type="entry name" value="F-box domain"/>
    <property type="match status" value="1"/>
</dbReference>
<dbReference type="Pfam" id="PF00646">
    <property type="entry name" value="F-box"/>
    <property type="match status" value="1"/>
</dbReference>
<sequence length="456" mass="52061">MSQQRSRGKHKAVPITLECLPDDLLFQIIKPLDLQDKVGLQHVSRKLYDLLLRPPPEEGLWGEIKLSGEDITLYATTRPWGGRRFLEDWEEERDEGFMHPRVWLVKRAPHMTRISCYIAISEEKFYMLSGLLAELSRVITPATELSIQLIERCTMELLYCEAGKQPDKGMIDFWHTLSGRLTVLEIDTSDNTPNLQLQPQLLRQLTALTALTFHAGGGPDVNVLVNNTLHLPQLRTLSIDNYWAKDLVLDCPKVTDLMLDYWGGTLEEDVVHLVFLQARLERFHVRQSENFMMHAGFPVANFLDVVSLSIACLEDVGEEELFTALPLMKKLQTLDLVVHQGWLLRSLPQSLCEVTLVYTTAARWDERIVPALQQLPELECLKILIRWSGEDTDSEDSDAEETPATLSCDLRPFTALRKLRTFQVGPRGAWAPSSLRALGELQDELVRSSGKRHWKF</sequence>
<evidence type="ECO:0000313" key="3">
    <source>
        <dbReference type="EMBL" id="CAL5229261.1"/>
    </source>
</evidence>
<name>A0ABP1GAM3_9CHLO</name>
<evidence type="ECO:0000259" key="2">
    <source>
        <dbReference type="PROSITE" id="PS50181"/>
    </source>
</evidence>
<dbReference type="InterPro" id="IPR036047">
    <property type="entry name" value="F-box-like_dom_sf"/>
</dbReference>
<keyword evidence="4" id="KW-1185">Reference proteome</keyword>